<feature type="compositionally biased region" description="Polar residues" evidence="1">
    <location>
        <begin position="48"/>
        <end position="57"/>
    </location>
</feature>
<feature type="compositionally biased region" description="Basic and acidic residues" evidence="1">
    <location>
        <begin position="297"/>
        <end position="313"/>
    </location>
</feature>
<feature type="compositionally biased region" description="Low complexity" evidence="1">
    <location>
        <begin position="234"/>
        <end position="253"/>
    </location>
</feature>
<feature type="compositionally biased region" description="Polar residues" evidence="1">
    <location>
        <begin position="89"/>
        <end position="103"/>
    </location>
</feature>
<keyword evidence="3" id="KW-1185">Reference proteome</keyword>
<feature type="region of interest" description="Disordered" evidence="1">
    <location>
        <begin position="206"/>
        <end position="341"/>
    </location>
</feature>
<evidence type="ECO:0000313" key="2">
    <source>
        <dbReference type="EMBL" id="KAK3215319.1"/>
    </source>
</evidence>
<dbReference type="EMBL" id="WVTA01000003">
    <property type="protein sequence ID" value="KAK3215319.1"/>
    <property type="molecule type" value="Genomic_DNA"/>
</dbReference>
<feature type="compositionally biased region" description="Polar residues" evidence="1">
    <location>
        <begin position="331"/>
        <end position="341"/>
    </location>
</feature>
<dbReference type="AlphaFoldDB" id="A0AAN6RLZ9"/>
<comment type="caution">
    <text evidence="2">The sequence shown here is derived from an EMBL/GenBank/DDBJ whole genome shotgun (WGS) entry which is preliminary data.</text>
</comment>
<name>A0AAN6RLZ9_9PLEO</name>
<sequence length="341" mass="37986">MNSPPALQKNGMTDQAPALASGMPPQRKRPTVVDGAFIEPEWNREPTTHGSFNSDTVNRIVKAQLEEASRASSEKSGSSRSSLHRSNAKRASNSTTSSVQTPGPQKYKSRRYYQNNLTDEDRQALTVSELNHNLREWTNADLANYHASRPELIPSDEQREGRIQVFLNERRRSERMVFKVAHQSKQIVGSPLVRLEVVDEDEDETYEVQARNAASRPSNPRVSSTPNLSLAPTSPSAESSQSSFRFPDSQSSSGRRPGLRPGDRYSFVSSSTSVDTQDFVARPDATFDSFLAPHKSGKGEAHKDSDQARKPGDPVKPSRRLSMPQLKKRVSQTFSFKSKKK</sequence>
<feature type="region of interest" description="Disordered" evidence="1">
    <location>
        <begin position="1"/>
        <end position="109"/>
    </location>
</feature>
<feature type="compositionally biased region" description="Basic and acidic residues" evidence="1">
    <location>
        <begin position="64"/>
        <end position="73"/>
    </location>
</feature>
<protein>
    <submittedName>
        <fullName evidence="2">Uncharacterized protein</fullName>
    </submittedName>
</protein>
<feature type="compositionally biased region" description="Polar residues" evidence="1">
    <location>
        <begin position="215"/>
        <end position="233"/>
    </location>
</feature>
<accession>A0AAN6RLZ9</accession>
<evidence type="ECO:0000256" key="1">
    <source>
        <dbReference type="SAM" id="MobiDB-lite"/>
    </source>
</evidence>
<feature type="compositionally biased region" description="Polar residues" evidence="1">
    <location>
        <begin position="267"/>
        <end position="276"/>
    </location>
</feature>
<feature type="compositionally biased region" description="Polar residues" evidence="1">
    <location>
        <begin position="1"/>
        <end position="13"/>
    </location>
</feature>
<organism evidence="2 3">
    <name type="scientific">Pseudopithomyces chartarum</name>
    <dbReference type="NCBI Taxonomy" id="1892770"/>
    <lineage>
        <taxon>Eukaryota</taxon>
        <taxon>Fungi</taxon>
        <taxon>Dikarya</taxon>
        <taxon>Ascomycota</taxon>
        <taxon>Pezizomycotina</taxon>
        <taxon>Dothideomycetes</taxon>
        <taxon>Pleosporomycetidae</taxon>
        <taxon>Pleosporales</taxon>
        <taxon>Massarineae</taxon>
        <taxon>Didymosphaeriaceae</taxon>
        <taxon>Pseudopithomyces</taxon>
    </lineage>
</organism>
<dbReference type="Proteomes" id="UP001280581">
    <property type="component" value="Unassembled WGS sequence"/>
</dbReference>
<reference evidence="2 3" key="1">
    <citation type="submission" date="2021-02" db="EMBL/GenBank/DDBJ databases">
        <title>Genome assembly of Pseudopithomyces chartarum.</title>
        <authorList>
            <person name="Jauregui R."/>
            <person name="Singh J."/>
            <person name="Voisey C."/>
        </authorList>
    </citation>
    <scope>NUCLEOTIDE SEQUENCE [LARGE SCALE GENOMIC DNA]</scope>
    <source>
        <strain evidence="2 3">AGR01</strain>
    </source>
</reference>
<evidence type="ECO:0000313" key="3">
    <source>
        <dbReference type="Proteomes" id="UP001280581"/>
    </source>
</evidence>
<proteinExistence type="predicted"/>
<gene>
    <name evidence="2" type="ORF">GRF29_19g2918498</name>
</gene>